<dbReference type="InterPro" id="IPR050090">
    <property type="entry name" value="Tyrosine_recombinase_XerCD"/>
</dbReference>
<dbReference type="Gene3D" id="1.10.443.10">
    <property type="entry name" value="Intergrase catalytic core"/>
    <property type="match status" value="1"/>
</dbReference>
<gene>
    <name evidence="6" type="ORF">NZK81_02875</name>
</gene>
<keyword evidence="4" id="KW-0233">DNA recombination</keyword>
<comment type="caution">
    <text evidence="6">The sequence shown here is derived from an EMBL/GenBank/DDBJ whole genome shotgun (WGS) entry which is preliminary data.</text>
</comment>
<protein>
    <submittedName>
        <fullName evidence="6">Tyrosine-type recombinase/integrase</fullName>
    </submittedName>
</protein>
<name>A0ABT2I100_9SPHN</name>
<evidence type="ECO:0000313" key="6">
    <source>
        <dbReference type="EMBL" id="MCT2398483.1"/>
    </source>
</evidence>
<evidence type="ECO:0000256" key="2">
    <source>
        <dbReference type="ARBA" id="ARBA00022908"/>
    </source>
</evidence>
<dbReference type="InterPro" id="IPR002104">
    <property type="entry name" value="Integrase_catalytic"/>
</dbReference>
<dbReference type="Gene3D" id="1.10.150.130">
    <property type="match status" value="1"/>
</dbReference>
<dbReference type="InterPro" id="IPR011010">
    <property type="entry name" value="DNA_brk_join_enz"/>
</dbReference>
<dbReference type="RefSeq" id="WP_260043639.1">
    <property type="nucleotide sequence ID" value="NZ_JANZXA010000001.1"/>
</dbReference>
<keyword evidence="7" id="KW-1185">Reference proteome</keyword>
<comment type="similarity">
    <text evidence="1">Belongs to the 'phage' integrase family.</text>
</comment>
<dbReference type="SUPFAM" id="SSF56349">
    <property type="entry name" value="DNA breaking-rejoining enzymes"/>
    <property type="match status" value="1"/>
</dbReference>
<evidence type="ECO:0000259" key="5">
    <source>
        <dbReference type="PROSITE" id="PS51898"/>
    </source>
</evidence>
<dbReference type="InterPro" id="IPR010998">
    <property type="entry name" value="Integrase_recombinase_N"/>
</dbReference>
<evidence type="ECO:0000313" key="7">
    <source>
        <dbReference type="Proteomes" id="UP001165583"/>
    </source>
</evidence>
<organism evidence="6 7">
    <name type="scientific">Novosphingobium mangrovi</name>
    <name type="common">ex Huang et al. 2023</name>
    <dbReference type="NCBI Taxonomy" id="2976432"/>
    <lineage>
        <taxon>Bacteria</taxon>
        <taxon>Pseudomonadati</taxon>
        <taxon>Pseudomonadota</taxon>
        <taxon>Alphaproteobacteria</taxon>
        <taxon>Sphingomonadales</taxon>
        <taxon>Sphingomonadaceae</taxon>
        <taxon>Novosphingobium</taxon>
    </lineage>
</organism>
<keyword evidence="3" id="KW-0238">DNA-binding</keyword>
<keyword evidence="2" id="KW-0229">DNA integration</keyword>
<evidence type="ECO:0000256" key="4">
    <source>
        <dbReference type="ARBA" id="ARBA00023172"/>
    </source>
</evidence>
<reference evidence="6" key="1">
    <citation type="submission" date="2022-09" db="EMBL/GenBank/DDBJ databases">
        <title>Novosphingobium sp. Nov., a polycyclic aromatic hydrocarbon-degrading bacterium isolated form mangrove sediments in HongKong.</title>
        <authorList>
            <person name="Hu Z."/>
        </authorList>
    </citation>
    <scope>NUCLEOTIDE SEQUENCE</scope>
    <source>
        <strain evidence="6">HK4-1</strain>
    </source>
</reference>
<dbReference type="Pfam" id="PF00589">
    <property type="entry name" value="Phage_integrase"/>
    <property type="match status" value="1"/>
</dbReference>
<dbReference type="PANTHER" id="PTHR30349">
    <property type="entry name" value="PHAGE INTEGRASE-RELATED"/>
    <property type="match status" value="1"/>
</dbReference>
<dbReference type="PANTHER" id="PTHR30349:SF64">
    <property type="entry name" value="PROPHAGE INTEGRASE INTD-RELATED"/>
    <property type="match status" value="1"/>
</dbReference>
<evidence type="ECO:0000256" key="3">
    <source>
        <dbReference type="ARBA" id="ARBA00023125"/>
    </source>
</evidence>
<dbReference type="InterPro" id="IPR013762">
    <property type="entry name" value="Integrase-like_cat_sf"/>
</dbReference>
<accession>A0ABT2I100</accession>
<dbReference type="EMBL" id="JANZXA010000001">
    <property type="protein sequence ID" value="MCT2398483.1"/>
    <property type="molecule type" value="Genomic_DNA"/>
</dbReference>
<dbReference type="Proteomes" id="UP001165583">
    <property type="component" value="Unassembled WGS sequence"/>
</dbReference>
<proteinExistence type="inferred from homology"/>
<sequence>MGSEWKAGVAAAGVHLVKAARPGKPIRWYIYAWRGGPKIRVAEQPDRPRLTREDIAAIAAAQAHQDAPSDTVAGLSKAWQRSREWKAFAESTRTLWGAAAGKIEEKYGKVPLRVFGDPRMTPKLVKWRDELAENNGLRTADEHMKVMSMMLAWGTERGHVSCNPAVAVKRLWKGGNREEIVWTEEDCRAFDTIETVPQWLVDARRLAEFTGLRRSDLVALRWSEISDTHIARTAAKKAKGKRRRTVMPIVPGLRELLDELRTRHRNPGVDTVLVGQKGNPVQPATLSAEFNSYRSQANEGRGIIHPAEFDDEKDRSKHLHDLRGTFATKLMTLPGGSLTDDQIAMIMGWSANQVAAIRKRYVDEAAIVVAIGKRISGQL</sequence>
<dbReference type="PROSITE" id="PS51898">
    <property type="entry name" value="TYR_RECOMBINASE"/>
    <property type="match status" value="1"/>
</dbReference>
<feature type="domain" description="Tyr recombinase" evidence="5">
    <location>
        <begin position="170"/>
        <end position="374"/>
    </location>
</feature>
<evidence type="ECO:0000256" key="1">
    <source>
        <dbReference type="ARBA" id="ARBA00008857"/>
    </source>
</evidence>